<proteinExistence type="predicted"/>
<dbReference type="Proteomes" id="UP000250275">
    <property type="component" value="Unassembled WGS sequence"/>
</dbReference>
<reference evidence="1 2" key="1">
    <citation type="submission" date="2015-07" db="EMBL/GenBank/DDBJ databases">
        <title>The genome of Eufriesea mexicana.</title>
        <authorList>
            <person name="Pan H."/>
            <person name="Kapheim K."/>
        </authorList>
    </citation>
    <scope>NUCLEOTIDE SEQUENCE [LARGE SCALE GENOMIC DNA]</scope>
    <source>
        <strain evidence="1">0111107269</strain>
        <tissue evidence="1">Whole body</tissue>
    </source>
</reference>
<accession>A0A310SJH2</accession>
<evidence type="ECO:0000313" key="1">
    <source>
        <dbReference type="EMBL" id="OAD59905.1"/>
    </source>
</evidence>
<name>A0A310SJH2_9HYME</name>
<organism evidence="1 2">
    <name type="scientific">Eufriesea mexicana</name>
    <dbReference type="NCBI Taxonomy" id="516756"/>
    <lineage>
        <taxon>Eukaryota</taxon>
        <taxon>Metazoa</taxon>
        <taxon>Ecdysozoa</taxon>
        <taxon>Arthropoda</taxon>
        <taxon>Hexapoda</taxon>
        <taxon>Insecta</taxon>
        <taxon>Pterygota</taxon>
        <taxon>Neoptera</taxon>
        <taxon>Endopterygota</taxon>
        <taxon>Hymenoptera</taxon>
        <taxon>Apocrita</taxon>
        <taxon>Aculeata</taxon>
        <taxon>Apoidea</taxon>
        <taxon>Anthophila</taxon>
        <taxon>Apidae</taxon>
        <taxon>Eufriesea</taxon>
    </lineage>
</organism>
<sequence>MGNLRPGEHSLCPSSIADSLARNVSSRSTHCLPIEEISRCRYLPLALMVDRIILAILAVSSGRQGGWTFFFPSGLAPNWLNAVVSGTRMLASYDVFWLRAFHGERLWYVCLGVLRVVVIDGDEKLGELWVWRGDMRD</sequence>
<dbReference type="AlphaFoldDB" id="A0A310SJH2"/>
<evidence type="ECO:0000313" key="2">
    <source>
        <dbReference type="Proteomes" id="UP000250275"/>
    </source>
</evidence>
<dbReference type="EMBL" id="KQ760549">
    <property type="protein sequence ID" value="OAD59905.1"/>
    <property type="molecule type" value="Genomic_DNA"/>
</dbReference>
<gene>
    <name evidence="1" type="ORF">WN48_06470</name>
</gene>
<keyword evidence="2" id="KW-1185">Reference proteome</keyword>
<protein>
    <submittedName>
        <fullName evidence="1">Uncharacterized protein</fullName>
    </submittedName>
</protein>